<dbReference type="Pfam" id="PF00266">
    <property type="entry name" value="Aminotran_5"/>
    <property type="match status" value="1"/>
</dbReference>
<dbReference type="PANTHER" id="PTHR11601:SF34">
    <property type="entry name" value="CYSTEINE DESULFURASE"/>
    <property type="match status" value="1"/>
</dbReference>
<dbReference type="Gene3D" id="1.10.260.50">
    <property type="match status" value="1"/>
</dbReference>
<keyword evidence="7" id="KW-0411">Iron-sulfur</keyword>
<dbReference type="SUPFAM" id="SSF53383">
    <property type="entry name" value="PLP-dependent transferases"/>
    <property type="match status" value="1"/>
</dbReference>
<keyword evidence="4" id="KW-0479">Metal-binding</keyword>
<evidence type="ECO:0000313" key="11">
    <source>
        <dbReference type="Proteomes" id="UP001070238"/>
    </source>
</evidence>
<evidence type="ECO:0000256" key="2">
    <source>
        <dbReference type="ARBA" id="ARBA00006490"/>
    </source>
</evidence>
<dbReference type="PANTHER" id="PTHR11601">
    <property type="entry name" value="CYSTEINE DESULFURYLASE FAMILY MEMBER"/>
    <property type="match status" value="1"/>
</dbReference>
<dbReference type="RefSeq" id="WP_248112946.1">
    <property type="nucleotide sequence ID" value="NZ_JALNJF010000001.1"/>
</dbReference>
<accession>A0A9Q4CBA8</accession>
<dbReference type="PIRSF" id="PIRSF005572">
    <property type="entry name" value="NifS"/>
    <property type="match status" value="1"/>
</dbReference>
<dbReference type="InterPro" id="IPR016454">
    <property type="entry name" value="Cysteine_dSase"/>
</dbReference>
<evidence type="ECO:0000259" key="9">
    <source>
        <dbReference type="Pfam" id="PF00266"/>
    </source>
</evidence>
<feature type="domain" description="Aminotransferase class V" evidence="9">
    <location>
        <begin position="7"/>
        <end position="369"/>
    </location>
</feature>
<evidence type="ECO:0000256" key="1">
    <source>
        <dbReference type="ARBA" id="ARBA00001933"/>
    </source>
</evidence>
<dbReference type="InterPro" id="IPR015421">
    <property type="entry name" value="PyrdxlP-dep_Trfase_major"/>
</dbReference>
<keyword evidence="3" id="KW-0808">Transferase</keyword>
<dbReference type="InterPro" id="IPR015424">
    <property type="entry name" value="PyrdxlP-dep_Trfase"/>
</dbReference>
<name>A0A9Q4CBA8_9CORY</name>
<comment type="cofactor">
    <cofactor evidence="1">
        <name>pyridoxal 5'-phosphate</name>
        <dbReference type="ChEBI" id="CHEBI:597326"/>
    </cofactor>
</comment>
<dbReference type="GO" id="GO:0046872">
    <property type="term" value="F:metal ion binding"/>
    <property type="evidence" value="ECO:0007669"/>
    <property type="project" value="UniProtKB-KW"/>
</dbReference>
<protein>
    <submittedName>
        <fullName evidence="10">Cysteine desulfurase family protein</fullName>
    </submittedName>
</protein>
<comment type="caution">
    <text evidence="10">The sequence shown here is derived from an EMBL/GenBank/DDBJ whole genome shotgun (WGS) entry which is preliminary data.</text>
</comment>
<dbReference type="InterPro" id="IPR015422">
    <property type="entry name" value="PyrdxlP-dep_Trfase_small"/>
</dbReference>
<evidence type="ECO:0000256" key="8">
    <source>
        <dbReference type="ARBA" id="ARBA00050776"/>
    </source>
</evidence>
<evidence type="ECO:0000313" key="10">
    <source>
        <dbReference type="EMBL" id="MCX7536987.1"/>
    </source>
</evidence>
<sequence length="387" mass="40163">MSGPDLIYLDHAATTPPRPEVLRAMWPFLTTEFGNPSSHHGVGEAARAGITAARRAIADTLGVRPDELVFTSGGTEADNLAVKGITLGHRRRTGRAHLLTGPLEHSAVRESAAYLRRFHDVPTTELTCDGSGLVDPDEVEALIRPDTVLVSVQAANNEVGTVQDLGALSAVCRKHGVPLHTDAVQAAGQLEIRPSVLGVDSLSLSGHKLGTPRGIGLVWARSSVPVEPLIHGGGQQRGRRSGSEDVAGAVALATALVSAESERAATAERMTRLRDGFIGRVLATVPGARLTGHPTRRLPGNASFVIDAVNGETVLIELERRGVICSSGSACAAGSQDPSPVLLAMGIGEDLARTALRFSLGRATTEADLAAAAGELAAVVAALRHGS</sequence>
<dbReference type="Gene3D" id="3.90.1150.10">
    <property type="entry name" value="Aspartate Aminotransferase, domain 1"/>
    <property type="match status" value="1"/>
</dbReference>
<dbReference type="InterPro" id="IPR000192">
    <property type="entry name" value="Aminotrans_V_dom"/>
</dbReference>
<evidence type="ECO:0000256" key="3">
    <source>
        <dbReference type="ARBA" id="ARBA00022679"/>
    </source>
</evidence>
<dbReference type="GO" id="GO:0031071">
    <property type="term" value="F:cysteine desulfurase activity"/>
    <property type="evidence" value="ECO:0007669"/>
    <property type="project" value="UniProtKB-EC"/>
</dbReference>
<reference evidence="10" key="1">
    <citation type="submission" date="2022-11" db="EMBL/GenBank/DDBJ databases">
        <title>Corynebacterium sp. isolated from Penguins.</title>
        <authorList>
            <person name="Sedlar K."/>
            <person name="Svec P."/>
        </authorList>
    </citation>
    <scope>NUCLEOTIDE SEQUENCE</scope>
    <source>
        <strain evidence="10">P5875</strain>
    </source>
</reference>
<dbReference type="Proteomes" id="UP001070238">
    <property type="component" value="Unassembled WGS sequence"/>
</dbReference>
<evidence type="ECO:0000256" key="6">
    <source>
        <dbReference type="ARBA" id="ARBA00023004"/>
    </source>
</evidence>
<proteinExistence type="inferred from homology"/>
<dbReference type="EMBL" id="JAPMKX010000001">
    <property type="protein sequence ID" value="MCX7536987.1"/>
    <property type="molecule type" value="Genomic_DNA"/>
</dbReference>
<dbReference type="AlphaFoldDB" id="A0A9Q4CBA8"/>
<organism evidence="10 11">
    <name type="scientific">Corynebacterium antarcticum</name>
    <dbReference type="NCBI Taxonomy" id="2800405"/>
    <lineage>
        <taxon>Bacteria</taxon>
        <taxon>Bacillati</taxon>
        <taxon>Actinomycetota</taxon>
        <taxon>Actinomycetes</taxon>
        <taxon>Mycobacteriales</taxon>
        <taxon>Corynebacteriaceae</taxon>
        <taxon>Corynebacterium</taxon>
    </lineage>
</organism>
<comment type="catalytic activity">
    <reaction evidence="8">
        <text>(sulfur carrier)-H + L-cysteine = (sulfur carrier)-SH + L-alanine</text>
        <dbReference type="Rhea" id="RHEA:43892"/>
        <dbReference type="Rhea" id="RHEA-COMP:14737"/>
        <dbReference type="Rhea" id="RHEA-COMP:14739"/>
        <dbReference type="ChEBI" id="CHEBI:29917"/>
        <dbReference type="ChEBI" id="CHEBI:35235"/>
        <dbReference type="ChEBI" id="CHEBI:57972"/>
        <dbReference type="ChEBI" id="CHEBI:64428"/>
        <dbReference type="EC" id="2.8.1.7"/>
    </reaction>
</comment>
<keyword evidence="6" id="KW-0408">Iron</keyword>
<evidence type="ECO:0000256" key="5">
    <source>
        <dbReference type="ARBA" id="ARBA00022898"/>
    </source>
</evidence>
<keyword evidence="5" id="KW-0663">Pyridoxal phosphate</keyword>
<dbReference type="Gene3D" id="3.40.640.10">
    <property type="entry name" value="Type I PLP-dependent aspartate aminotransferase-like (Major domain)"/>
    <property type="match status" value="1"/>
</dbReference>
<evidence type="ECO:0000256" key="7">
    <source>
        <dbReference type="ARBA" id="ARBA00023014"/>
    </source>
</evidence>
<comment type="similarity">
    <text evidence="2">Belongs to the class-V pyridoxal-phosphate-dependent aminotransferase family. NifS/IscS subfamily.</text>
</comment>
<gene>
    <name evidence="10" type="ORF">OS123_00280</name>
</gene>
<evidence type="ECO:0000256" key="4">
    <source>
        <dbReference type="ARBA" id="ARBA00022723"/>
    </source>
</evidence>
<dbReference type="GO" id="GO:0051536">
    <property type="term" value="F:iron-sulfur cluster binding"/>
    <property type="evidence" value="ECO:0007669"/>
    <property type="project" value="UniProtKB-KW"/>
</dbReference>